<evidence type="ECO:0000313" key="2">
    <source>
        <dbReference type="Proteomes" id="UP000612680"/>
    </source>
</evidence>
<dbReference type="InterPro" id="IPR043148">
    <property type="entry name" value="TagF_C"/>
</dbReference>
<evidence type="ECO:0008006" key="3">
    <source>
        <dbReference type="Google" id="ProtNLM"/>
    </source>
</evidence>
<accession>A0ABX7IBE7</accession>
<dbReference type="SUPFAM" id="SSF53756">
    <property type="entry name" value="UDP-Glycosyltransferase/glycogen phosphorylase"/>
    <property type="match status" value="1"/>
</dbReference>
<organism evidence="1 2">
    <name type="scientific">Dyadobacter sandarakinus</name>
    <dbReference type="NCBI Taxonomy" id="2747268"/>
    <lineage>
        <taxon>Bacteria</taxon>
        <taxon>Pseudomonadati</taxon>
        <taxon>Bacteroidota</taxon>
        <taxon>Cytophagia</taxon>
        <taxon>Cytophagales</taxon>
        <taxon>Spirosomataceae</taxon>
        <taxon>Dyadobacter</taxon>
    </lineage>
</organism>
<keyword evidence="2" id="KW-1185">Reference proteome</keyword>
<protein>
    <recommendedName>
        <fullName evidence="3">CDP-Glycerol:Poly(Glycerophosphate) glycerophosphotransferase</fullName>
    </recommendedName>
</protein>
<dbReference type="EMBL" id="CP056775">
    <property type="protein sequence ID" value="QRR03240.1"/>
    <property type="molecule type" value="Genomic_DNA"/>
</dbReference>
<dbReference type="RefSeq" id="WP_204658987.1">
    <property type="nucleotide sequence ID" value="NZ_CP056775.1"/>
</dbReference>
<gene>
    <name evidence="1" type="ORF">HWI92_21140</name>
</gene>
<dbReference type="Gene3D" id="3.40.50.12580">
    <property type="match status" value="1"/>
</dbReference>
<reference evidence="1 2" key="1">
    <citation type="submission" date="2020-06" db="EMBL/GenBank/DDBJ databases">
        <title>Dyadobacter sandarakinus sp. nov., isolated from the soil of the Arctic Yellow River Station.</title>
        <authorList>
            <person name="Zhang Y."/>
            <person name="Peng F."/>
        </authorList>
    </citation>
    <scope>NUCLEOTIDE SEQUENCE [LARGE SCALE GENOMIC DNA]</scope>
    <source>
        <strain evidence="1 2">Q3-56</strain>
    </source>
</reference>
<evidence type="ECO:0000313" key="1">
    <source>
        <dbReference type="EMBL" id="QRR03240.1"/>
    </source>
</evidence>
<dbReference type="Proteomes" id="UP000612680">
    <property type="component" value="Chromosome"/>
</dbReference>
<name>A0ABX7IBE7_9BACT</name>
<sequence>MPEKRMLILITNSFAALNVVHSGLLRQLCRKYNIYLMSDLIGKEDISNFCKTYFLKAAIDPCEFPDENSLLRILRRLEKLLFLVYNDIETFQVKYGSYLLTKPVFRFARLLRHNTWLAAVLVILRKLIIWYALYIDAGKLRWACKYDLVISTSPLDSRENRVVNFLKTKKVKSVALVISWDNLSTKGVMNAEHDNIFVWNHIMAAEYRRFYKLFDGRTIIRITGIPRFDLHKSKQFAAHDFQVKYRQQLGVANERILLFATSPGRHVPDQQHYLQDLLDYAETKTDIIVLLRCHPADYFDYSGSYKKDPNLRIWGNYNSEAIDHPFGKWLPAADFLYNLSAMLHSCAVCLHIASTLRLDAAACHKPVINIAYDPTFQPYHSSIRRYYDYTHQLPLNKSNIGTTVYSKTELYHALDTMLTGTEQTDPDAVRPFVAGGKGNAVERTLYYISQCMH</sequence>
<proteinExistence type="predicted"/>